<dbReference type="Pfam" id="PF07739">
    <property type="entry name" value="TipAS"/>
    <property type="match status" value="1"/>
</dbReference>
<dbReference type="Gene3D" id="1.10.490.50">
    <property type="entry name" value="Antibiotic binding domain of TipA-like multidrug resistance regulators"/>
    <property type="match status" value="1"/>
</dbReference>
<dbReference type="PROSITE" id="PS50937">
    <property type="entry name" value="HTH_MERR_2"/>
    <property type="match status" value="1"/>
</dbReference>
<comment type="caution">
    <text evidence="6">The sequence shown here is derived from an EMBL/GenBank/DDBJ whole genome shotgun (WGS) entry which is preliminary data.</text>
</comment>
<evidence type="ECO:0000313" key="7">
    <source>
        <dbReference type="Proteomes" id="UP000054078"/>
    </source>
</evidence>
<accession>A0A117J3S9</accession>
<dbReference type="AlphaFoldDB" id="A0A117J3S9"/>
<keyword evidence="2" id="KW-0238">DNA-binding</keyword>
<feature type="domain" description="HTH merR-type" evidence="5">
    <location>
        <begin position="1"/>
        <end position="70"/>
    </location>
</feature>
<evidence type="ECO:0000256" key="3">
    <source>
        <dbReference type="ARBA" id="ARBA00023159"/>
    </source>
</evidence>
<name>A0A117J3S9_TRASO</name>
<proteinExistence type="predicted"/>
<evidence type="ECO:0000313" key="6">
    <source>
        <dbReference type="EMBL" id="KUH57686.1"/>
    </source>
</evidence>
<dbReference type="Proteomes" id="UP000054078">
    <property type="component" value="Unassembled WGS sequence"/>
</dbReference>
<dbReference type="EMBL" id="LOJF01000012">
    <property type="protein sequence ID" value="KUH57686.1"/>
    <property type="molecule type" value="Genomic_DNA"/>
</dbReference>
<evidence type="ECO:0000256" key="2">
    <source>
        <dbReference type="ARBA" id="ARBA00023125"/>
    </source>
</evidence>
<keyword evidence="4" id="KW-0804">Transcription</keyword>
<reference evidence="6 7" key="1">
    <citation type="submission" date="2015-12" db="EMBL/GenBank/DDBJ databases">
        <title>Draft Genome Sequence of Olsenella scatoligenes SK9K4T; a Producer of 3-Methylindole- (skatole) and 4-Methylphenol- (p-cresol) Isolated from Pig Feces.</title>
        <authorList>
            <person name="Li X."/>
            <person name="Borg B."/>
            <person name="Canibe N."/>
        </authorList>
    </citation>
    <scope>NUCLEOTIDE SEQUENCE [LARGE SCALE GENOMIC DNA]</scope>
    <source>
        <strain evidence="6 7">SK9K4</strain>
    </source>
</reference>
<dbReference type="InterPro" id="IPR012925">
    <property type="entry name" value="TipAS_dom"/>
</dbReference>
<sequence length="245" mass="27058">MRTVHEVSELAHVSVRTLHHYDKIGLLKPSARSEAGYRLYSDDDLTRLQQIMLFRELEFSLADIGAILDSPGFDRNKALDQQIELLELRREHIGSLIGMAKALRGGEGNTLEFEPFDTSKLDEYAEQAKASWGKTPQRKEYEDKWAGRPKEEQVAMGKSLMELFVPFGRMSAEGADPSCEEALAQVAKIQAFITENYYDCTDEIPAGLGQAYGSGGDFTRNINAAAGPGAAEFAAAAVRAYCDRA</sequence>
<dbReference type="STRING" id="1299998.AUL39_10255"/>
<dbReference type="GO" id="GO:0003677">
    <property type="term" value="F:DNA binding"/>
    <property type="evidence" value="ECO:0007669"/>
    <property type="project" value="UniProtKB-KW"/>
</dbReference>
<protein>
    <submittedName>
        <fullName evidence="6">MerR family transcriptional regulator</fullName>
    </submittedName>
</protein>
<evidence type="ECO:0000256" key="1">
    <source>
        <dbReference type="ARBA" id="ARBA00023015"/>
    </source>
</evidence>
<evidence type="ECO:0000256" key="4">
    <source>
        <dbReference type="ARBA" id="ARBA00023163"/>
    </source>
</evidence>
<dbReference type="OrthoDB" id="9809391at2"/>
<dbReference type="InterPro" id="IPR036244">
    <property type="entry name" value="TipA-like_antibiotic-bd"/>
</dbReference>
<dbReference type="SUPFAM" id="SSF89082">
    <property type="entry name" value="Antibiotic binding domain of TipA-like multidrug resistance regulators"/>
    <property type="match status" value="1"/>
</dbReference>
<dbReference type="SMART" id="SM00422">
    <property type="entry name" value="HTH_MERR"/>
    <property type="match status" value="1"/>
</dbReference>
<dbReference type="CDD" id="cd01106">
    <property type="entry name" value="HTH_TipAL-Mta"/>
    <property type="match status" value="1"/>
</dbReference>
<dbReference type="PANTHER" id="PTHR30204">
    <property type="entry name" value="REDOX-CYCLING DRUG-SENSING TRANSCRIPTIONAL ACTIVATOR SOXR"/>
    <property type="match status" value="1"/>
</dbReference>
<dbReference type="PRINTS" id="PR00040">
    <property type="entry name" value="HTHMERR"/>
</dbReference>
<dbReference type="RefSeq" id="WP_059055978.1">
    <property type="nucleotide sequence ID" value="NZ_LOJF01000012.1"/>
</dbReference>
<gene>
    <name evidence="6" type="ORF">AUL39_10255</name>
</gene>
<keyword evidence="7" id="KW-1185">Reference proteome</keyword>
<dbReference type="GO" id="GO:0003700">
    <property type="term" value="F:DNA-binding transcription factor activity"/>
    <property type="evidence" value="ECO:0007669"/>
    <property type="project" value="InterPro"/>
</dbReference>
<keyword evidence="1" id="KW-0805">Transcription regulation</keyword>
<dbReference type="InterPro" id="IPR009061">
    <property type="entry name" value="DNA-bd_dom_put_sf"/>
</dbReference>
<organism evidence="6 7">
    <name type="scientific">Tractidigestivibacter scatoligenes</name>
    <name type="common">Olsenella scatoligenes</name>
    <dbReference type="NCBI Taxonomy" id="1299998"/>
    <lineage>
        <taxon>Bacteria</taxon>
        <taxon>Bacillati</taxon>
        <taxon>Actinomycetota</taxon>
        <taxon>Coriobacteriia</taxon>
        <taxon>Coriobacteriales</taxon>
        <taxon>Atopobiaceae</taxon>
        <taxon>Tractidigestivibacter</taxon>
    </lineage>
</organism>
<dbReference type="Pfam" id="PF13411">
    <property type="entry name" value="MerR_1"/>
    <property type="match status" value="1"/>
</dbReference>
<keyword evidence="3" id="KW-0010">Activator</keyword>
<dbReference type="InterPro" id="IPR000551">
    <property type="entry name" value="MerR-type_HTH_dom"/>
</dbReference>
<dbReference type="PANTHER" id="PTHR30204:SF90">
    <property type="entry name" value="HTH-TYPE TRANSCRIPTIONAL ACTIVATOR MTA"/>
    <property type="match status" value="1"/>
</dbReference>
<dbReference type="SUPFAM" id="SSF46955">
    <property type="entry name" value="Putative DNA-binding domain"/>
    <property type="match status" value="1"/>
</dbReference>
<dbReference type="InterPro" id="IPR047057">
    <property type="entry name" value="MerR_fam"/>
</dbReference>
<dbReference type="Gene3D" id="1.10.1660.10">
    <property type="match status" value="1"/>
</dbReference>
<evidence type="ECO:0000259" key="5">
    <source>
        <dbReference type="PROSITE" id="PS50937"/>
    </source>
</evidence>